<dbReference type="SUPFAM" id="SSF47413">
    <property type="entry name" value="lambda repressor-like DNA-binding domains"/>
    <property type="match status" value="1"/>
</dbReference>
<dbReference type="PROSITE" id="PS50932">
    <property type="entry name" value="HTH_LACI_2"/>
    <property type="match status" value="1"/>
</dbReference>
<dbReference type="InterPro" id="IPR028082">
    <property type="entry name" value="Peripla_BP_I"/>
</dbReference>
<dbReference type="Pfam" id="PF00356">
    <property type="entry name" value="LacI"/>
    <property type="match status" value="1"/>
</dbReference>
<dbReference type="PROSITE" id="PS00356">
    <property type="entry name" value="HTH_LACI_1"/>
    <property type="match status" value="1"/>
</dbReference>
<dbReference type="Proteomes" id="UP000192775">
    <property type="component" value="Chromosome"/>
</dbReference>
<dbReference type="GO" id="GO:0003700">
    <property type="term" value="F:DNA-binding transcription factor activity"/>
    <property type="evidence" value="ECO:0007669"/>
    <property type="project" value="TreeGrafter"/>
</dbReference>
<dbReference type="AlphaFoldDB" id="A0A1X9LWT5"/>
<proteinExistence type="predicted"/>
<dbReference type="Pfam" id="PF13377">
    <property type="entry name" value="Peripla_BP_3"/>
    <property type="match status" value="1"/>
</dbReference>
<name>A0A1X9LWT5_9MICO</name>
<accession>A0A1X9LWT5</accession>
<evidence type="ECO:0000313" key="2">
    <source>
        <dbReference type="Proteomes" id="UP000192775"/>
    </source>
</evidence>
<dbReference type="PANTHER" id="PTHR30146">
    <property type="entry name" value="LACI-RELATED TRANSCRIPTIONAL REPRESSOR"/>
    <property type="match status" value="1"/>
</dbReference>
<dbReference type="SMART" id="SM00354">
    <property type="entry name" value="HTH_LACI"/>
    <property type="match status" value="1"/>
</dbReference>
<keyword evidence="2" id="KW-1185">Reference proteome</keyword>
<dbReference type="STRING" id="1619308.B5808_15760"/>
<dbReference type="Gene3D" id="3.40.50.2300">
    <property type="match status" value="2"/>
</dbReference>
<gene>
    <name evidence="1" type="ORF">B5808_15760</name>
</gene>
<organism evidence="1 2">
    <name type="scientific">Cnuibacter physcomitrellae</name>
    <dbReference type="NCBI Taxonomy" id="1619308"/>
    <lineage>
        <taxon>Bacteria</taxon>
        <taxon>Bacillati</taxon>
        <taxon>Actinomycetota</taxon>
        <taxon>Actinomycetes</taxon>
        <taxon>Micrococcales</taxon>
        <taxon>Microbacteriaceae</taxon>
        <taxon>Cnuibacter</taxon>
    </lineage>
</organism>
<dbReference type="Gene3D" id="1.10.260.40">
    <property type="entry name" value="lambda repressor-like DNA-binding domains"/>
    <property type="match status" value="1"/>
</dbReference>
<protein>
    <submittedName>
        <fullName evidence="1">Uncharacterized protein</fullName>
    </submittedName>
</protein>
<dbReference type="SUPFAM" id="SSF53822">
    <property type="entry name" value="Periplasmic binding protein-like I"/>
    <property type="match status" value="1"/>
</dbReference>
<dbReference type="InterPro" id="IPR000843">
    <property type="entry name" value="HTH_LacI"/>
</dbReference>
<dbReference type="EMBL" id="CP020715">
    <property type="protein sequence ID" value="ARJ06510.1"/>
    <property type="molecule type" value="Genomic_DNA"/>
</dbReference>
<dbReference type="PANTHER" id="PTHR30146:SF153">
    <property type="entry name" value="LACTOSE OPERON REPRESSOR"/>
    <property type="match status" value="1"/>
</dbReference>
<reference evidence="1 2" key="1">
    <citation type="submission" date="2017-04" db="EMBL/GenBank/DDBJ databases">
        <authorList>
            <person name="Afonso C.L."/>
            <person name="Miller P.J."/>
            <person name="Scott M.A."/>
            <person name="Spackman E."/>
            <person name="Goraichik I."/>
            <person name="Dimitrov K.M."/>
            <person name="Suarez D.L."/>
            <person name="Swayne D.E."/>
        </authorList>
    </citation>
    <scope>NUCLEOTIDE SEQUENCE [LARGE SCALE GENOMIC DNA]</scope>
    <source>
        <strain evidence="2">XA(T)</strain>
    </source>
</reference>
<dbReference type="CDD" id="cd01392">
    <property type="entry name" value="HTH_LacI"/>
    <property type="match status" value="1"/>
</dbReference>
<dbReference type="GO" id="GO:0000976">
    <property type="term" value="F:transcription cis-regulatory region binding"/>
    <property type="evidence" value="ECO:0007669"/>
    <property type="project" value="TreeGrafter"/>
</dbReference>
<dbReference type="InterPro" id="IPR046335">
    <property type="entry name" value="LacI/GalR-like_sensor"/>
</dbReference>
<dbReference type="CDD" id="cd06267">
    <property type="entry name" value="PBP1_LacI_sugar_binding-like"/>
    <property type="match status" value="1"/>
</dbReference>
<dbReference type="InterPro" id="IPR010982">
    <property type="entry name" value="Lambda_DNA-bd_dom_sf"/>
</dbReference>
<dbReference type="RefSeq" id="WP_085020648.1">
    <property type="nucleotide sequence ID" value="NZ_BMHD01000001.1"/>
</dbReference>
<sequence length="334" mass="35380">MDETGANRPVTIRDVARVAQVSMTTVSHALSSKRPVSPETAERIRAAIEHLGYVPHSGARSLQSGRAMMIGLVVPDVSDPFFGELAVSVERSADDLDFGVVLSSSISRAERDARYLNLLRSRSIDGLIYVTGEVRVDERLADLAARHPIVLADESVATLESIPLVAADHLQGGRLVAEHLRELGHSRVAVLTGPRGLRSAEERVSGFLSVLPGATVVDGDFTEEVAYHRTAKLLAGATPPTAVFASNDVSAFGVIDAARDRGLSVPDDLSVVGFDDVPLSGRLSPGLTTVRQPVGEIGRVAVETLLAEIAGEAPGSPPRHPVVLVVRGTTRPPR</sequence>
<dbReference type="KEGG" id="cphy:B5808_15760"/>
<evidence type="ECO:0000313" key="1">
    <source>
        <dbReference type="EMBL" id="ARJ06510.1"/>
    </source>
</evidence>